<evidence type="ECO:0000313" key="3">
    <source>
        <dbReference type="Proteomes" id="UP001221142"/>
    </source>
</evidence>
<reference evidence="2" key="1">
    <citation type="submission" date="2023-03" db="EMBL/GenBank/DDBJ databases">
        <title>Massive genome expansion in bonnet fungi (Mycena s.s.) driven by repeated elements and novel gene families across ecological guilds.</title>
        <authorList>
            <consortium name="Lawrence Berkeley National Laboratory"/>
            <person name="Harder C.B."/>
            <person name="Miyauchi S."/>
            <person name="Viragh M."/>
            <person name="Kuo A."/>
            <person name="Thoen E."/>
            <person name="Andreopoulos B."/>
            <person name="Lu D."/>
            <person name="Skrede I."/>
            <person name="Drula E."/>
            <person name="Henrissat B."/>
            <person name="Morin E."/>
            <person name="Kohler A."/>
            <person name="Barry K."/>
            <person name="LaButti K."/>
            <person name="Morin E."/>
            <person name="Salamov A."/>
            <person name="Lipzen A."/>
            <person name="Mereny Z."/>
            <person name="Hegedus B."/>
            <person name="Baldrian P."/>
            <person name="Stursova M."/>
            <person name="Weitz H."/>
            <person name="Taylor A."/>
            <person name="Grigoriev I.V."/>
            <person name="Nagy L.G."/>
            <person name="Martin F."/>
            <person name="Kauserud H."/>
        </authorList>
    </citation>
    <scope>NUCLEOTIDE SEQUENCE</scope>
    <source>
        <strain evidence="2">9284</strain>
    </source>
</reference>
<name>A0AAD7C809_9AGAR</name>
<evidence type="ECO:0000259" key="1">
    <source>
        <dbReference type="Pfam" id="PF11976"/>
    </source>
</evidence>
<dbReference type="Proteomes" id="UP001221142">
    <property type="component" value="Unassembled WGS sequence"/>
</dbReference>
<comment type="caution">
    <text evidence="2">The sequence shown here is derived from an EMBL/GenBank/DDBJ whole genome shotgun (WGS) entry which is preliminary data.</text>
</comment>
<sequence>MTFDMGQKAPFRQVLPLFCTKVHQEPGSLRFCFDGKQVELTDTPLSLGMDQKETNVIDVTSIDQVPTIVQVPVVLYKVELAYSDWPKGES</sequence>
<organism evidence="2 3">
    <name type="scientific">Roridomyces roridus</name>
    <dbReference type="NCBI Taxonomy" id="1738132"/>
    <lineage>
        <taxon>Eukaryota</taxon>
        <taxon>Fungi</taxon>
        <taxon>Dikarya</taxon>
        <taxon>Basidiomycota</taxon>
        <taxon>Agaricomycotina</taxon>
        <taxon>Agaricomycetes</taxon>
        <taxon>Agaricomycetidae</taxon>
        <taxon>Agaricales</taxon>
        <taxon>Marasmiineae</taxon>
        <taxon>Mycenaceae</taxon>
        <taxon>Roridomyces</taxon>
    </lineage>
</organism>
<accession>A0AAD7C809</accession>
<dbReference type="SUPFAM" id="SSF54236">
    <property type="entry name" value="Ubiquitin-like"/>
    <property type="match status" value="1"/>
</dbReference>
<dbReference type="InterPro" id="IPR022617">
    <property type="entry name" value="Rad60/SUMO-like_dom"/>
</dbReference>
<feature type="domain" description="Rad60/SUMO-like" evidence="1">
    <location>
        <begin position="6"/>
        <end position="59"/>
    </location>
</feature>
<protein>
    <recommendedName>
        <fullName evidence="1">Rad60/SUMO-like domain-containing protein</fullName>
    </recommendedName>
</protein>
<evidence type="ECO:0000313" key="2">
    <source>
        <dbReference type="EMBL" id="KAJ7641501.1"/>
    </source>
</evidence>
<dbReference type="EMBL" id="JARKIF010000004">
    <property type="protein sequence ID" value="KAJ7641501.1"/>
    <property type="molecule type" value="Genomic_DNA"/>
</dbReference>
<keyword evidence="3" id="KW-1185">Reference proteome</keyword>
<gene>
    <name evidence="2" type="ORF">FB45DRAFT_1022246</name>
</gene>
<dbReference type="Gene3D" id="3.10.20.90">
    <property type="entry name" value="Phosphatidylinositol 3-kinase Catalytic Subunit, Chain A, domain 1"/>
    <property type="match status" value="1"/>
</dbReference>
<proteinExistence type="predicted"/>
<dbReference type="InterPro" id="IPR029071">
    <property type="entry name" value="Ubiquitin-like_domsf"/>
</dbReference>
<dbReference type="Pfam" id="PF11976">
    <property type="entry name" value="Rad60-SLD"/>
    <property type="match status" value="1"/>
</dbReference>
<dbReference type="AlphaFoldDB" id="A0AAD7C809"/>
<dbReference type="CDD" id="cd01763">
    <property type="entry name" value="Ubl_SUMO_like"/>
    <property type="match status" value="1"/>
</dbReference>